<proteinExistence type="predicted"/>
<dbReference type="EMBL" id="JWTB01000006">
    <property type="protein sequence ID" value="KIC69044.1"/>
    <property type="molecule type" value="Genomic_DNA"/>
</dbReference>
<dbReference type="OrthoDB" id="174137at2"/>
<accession>A0A0B4D6Q0</accession>
<evidence type="ECO:0000313" key="3">
    <source>
        <dbReference type="EMBL" id="KIC69044.1"/>
    </source>
</evidence>
<gene>
    <name evidence="3" type="ORF">RM50_02990</name>
</gene>
<dbReference type="Gene3D" id="3.40.50.300">
    <property type="entry name" value="P-loop containing nucleotide triphosphate hydrolases"/>
    <property type="match status" value="1"/>
</dbReference>
<dbReference type="SUPFAM" id="SSF52540">
    <property type="entry name" value="P-loop containing nucleoside triphosphate hydrolases"/>
    <property type="match status" value="1"/>
</dbReference>
<reference evidence="3 4" key="1">
    <citation type="submission" date="2014-12" db="EMBL/GenBank/DDBJ databases">
        <title>Genome sequencing of Arthrobacter phenanthrenivorans SWC37.</title>
        <authorList>
            <person name="Tan P.W."/>
            <person name="Chan K.-G."/>
        </authorList>
    </citation>
    <scope>NUCLEOTIDE SEQUENCE [LARGE SCALE GENOMIC DNA]</scope>
    <source>
        <strain evidence="3 4">SWC37</strain>
    </source>
</reference>
<evidence type="ECO:0000256" key="1">
    <source>
        <dbReference type="SAM" id="Coils"/>
    </source>
</evidence>
<feature type="coiled-coil region" evidence="1">
    <location>
        <begin position="404"/>
        <end position="452"/>
    </location>
</feature>
<protein>
    <submittedName>
        <fullName evidence="3">ATP-binding protein</fullName>
    </submittedName>
</protein>
<dbReference type="RefSeq" id="WP_043449788.1">
    <property type="nucleotide sequence ID" value="NZ_JWTB01000006.1"/>
</dbReference>
<evidence type="ECO:0000313" key="4">
    <source>
        <dbReference type="Proteomes" id="UP000031196"/>
    </source>
</evidence>
<dbReference type="AlphaFoldDB" id="A0A0B4D6Q0"/>
<keyword evidence="3" id="KW-0547">Nucleotide-binding</keyword>
<dbReference type="Pfam" id="PF13558">
    <property type="entry name" value="SbcC_Walker_B"/>
    <property type="match status" value="1"/>
</dbReference>
<keyword evidence="3" id="KW-0067">ATP-binding</keyword>
<dbReference type="Pfam" id="PF13555">
    <property type="entry name" value="AAA_29"/>
    <property type="match status" value="1"/>
</dbReference>
<name>A0A0B4D6Q0_PSEPS</name>
<dbReference type="Proteomes" id="UP000031196">
    <property type="component" value="Unassembled WGS sequence"/>
</dbReference>
<keyword evidence="1" id="KW-0175">Coiled coil</keyword>
<sequence>MTIASMLPLGDVTNPGQMRLALVQVVNWGTFHGAHTMHVDRNGTLLTGNSGVGKSTLFDAMLRVFDARPRSNEAAAQRSGGAVEDKRTTFTYMRGKVGDKAVGEGSASAFQRPGATWSAVALTFDNAAGTRVTVSALFDLPKNGTESSVGRFYLIDNVPLDLEAVEGIADKRFTKGALETVFPHAQVFDVHKAFAERFRRLLGISSDQALPLLRVIQAGKGLGGSVNTFFRDQVLDAPATLAAADDVVEEFSNLMSIRQRLEDVRQQRDQLAPVPGLNREYAQSLLDANRLRELVGEEFEAYKQKLAVEVHRKTLLRFKELAQAKAKELGAERGIRDGLAKELRQLEADYNNQGGNAISAIEQSLENARVGLKLRRQVEEAAQQALSDAGLQLEWSAAGWEQAHEQAAARSAELKDDSQALQELRFEAFDAHATRKRELAAAEQELVSLKTRKSLLPPSSIENRAAIAAATGVPEDHMPFAGELMDLAEGEERWRPAAERALRSLATTLLVPGEHFAAVTRYLNGHNVRGALRAVDVSKPLAGGALAVEDVRGGDLLTKLDILASGAAAVAGEWVRERIALDFAYPCVEDPDELAALDKGLSLGGVVKRNRHTVEKDDRFTSRQDYVLGFDNAAKLELVAGQVEDLRQEVAKAAELAQSREDSHQGMSRQLDALRRIAEDDRPWEQVSAAVAAEELARIEQRLKDALAAQADLEPLRATIEEVRQKHQSSTESAAVLQSEYKALDRQLTGADAMLEAARRRLAQAPPSDATVTALEPHFAEFGDVTEMHELDNLANRVRTALLGELHAAESRGQATAERLTRIFEGFVREWGSAISADHGTSIGAASEFEARYHAIVNDGLPAQEAEFRQFFNQRTHESFSTLLHLLDEERRSITSRILPLNGILSQVNFHEGSYLELDIKQTLPPTAKQFKDAIQNALKARHTRPAKAEAGRADGSAPEKDDDGELTARYKSLETLVKRLGSQAPEDRRWRAEVLDVRGHLFIQCKEHREVAGPRGGRKTEVFMHADTGSMSGGERQRFTAFIMAAALSYQLGIAEQGFTTYGTVMMDEAFVLASEEFAGAGIKALHEFGFQLLLAAPENVIDLSRHLGSVTEILRDRRTNRSGVLTAPVIRPRPGEEGAWRSEANPVDIILR</sequence>
<evidence type="ECO:0000256" key="2">
    <source>
        <dbReference type="SAM" id="MobiDB-lite"/>
    </source>
</evidence>
<dbReference type="InterPro" id="IPR027417">
    <property type="entry name" value="P-loop_NTPase"/>
</dbReference>
<comment type="caution">
    <text evidence="3">The sequence shown here is derived from an EMBL/GenBank/DDBJ whole genome shotgun (WGS) entry which is preliminary data.</text>
</comment>
<organism evidence="3 4">
    <name type="scientific">Pseudarthrobacter phenanthrenivorans</name>
    <name type="common">Arthrobacter phenanthrenivorans</name>
    <dbReference type="NCBI Taxonomy" id="361575"/>
    <lineage>
        <taxon>Bacteria</taxon>
        <taxon>Bacillati</taxon>
        <taxon>Actinomycetota</taxon>
        <taxon>Actinomycetes</taxon>
        <taxon>Micrococcales</taxon>
        <taxon>Micrococcaceae</taxon>
        <taxon>Pseudarthrobacter</taxon>
    </lineage>
</organism>
<dbReference type="GO" id="GO:0005524">
    <property type="term" value="F:ATP binding"/>
    <property type="evidence" value="ECO:0007669"/>
    <property type="project" value="UniProtKB-KW"/>
</dbReference>
<feature type="coiled-coil region" evidence="1">
    <location>
        <begin position="636"/>
        <end position="663"/>
    </location>
</feature>
<feature type="region of interest" description="Disordered" evidence="2">
    <location>
        <begin position="940"/>
        <end position="966"/>
    </location>
</feature>